<keyword evidence="3" id="KW-1185">Reference proteome</keyword>
<organism evidence="2 3">
    <name type="scientific">Actinorhabdospora filicis</name>
    <dbReference type="NCBI Taxonomy" id="1785913"/>
    <lineage>
        <taxon>Bacteria</taxon>
        <taxon>Bacillati</taxon>
        <taxon>Actinomycetota</taxon>
        <taxon>Actinomycetes</taxon>
        <taxon>Micromonosporales</taxon>
        <taxon>Micromonosporaceae</taxon>
        <taxon>Actinorhabdospora</taxon>
    </lineage>
</organism>
<dbReference type="InterPro" id="IPR036291">
    <property type="entry name" value="NAD(P)-bd_dom_sf"/>
</dbReference>
<feature type="domain" description="NAD(P)-binding" evidence="1">
    <location>
        <begin position="8"/>
        <end position="144"/>
    </location>
</feature>
<evidence type="ECO:0000313" key="3">
    <source>
        <dbReference type="Proteomes" id="UP001165079"/>
    </source>
</evidence>
<reference evidence="2" key="1">
    <citation type="submission" date="2023-03" db="EMBL/GenBank/DDBJ databases">
        <title>Actinorhabdospora filicis NBRC 111898.</title>
        <authorList>
            <person name="Ichikawa N."/>
            <person name="Sato H."/>
            <person name="Tonouchi N."/>
        </authorList>
    </citation>
    <scope>NUCLEOTIDE SEQUENCE</scope>
    <source>
        <strain evidence="2">NBRC 111898</strain>
    </source>
</reference>
<accession>A0A9W6SSM8</accession>
<gene>
    <name evidence="2" type="ORF">Afil01_60410</name>
</gene>
<dbReference type="Gene3D" id="3.40.50.720">
    <property type="entry name" value="NAD(P)-binding Rossmann-like Domain"/>
    <property type="match status" value="1"/>
</dbReference>
<name>A0A9W6SSM8_9ACTN</name>
<dbReference type="Proteomes" id="UP001165079">
    <property type="component" value="Unassembled WGS sequence"/>
</dbReference>
<comment type="caution">
    <text evidence="2">The sequence shown here is derived from an EMBL/GenBank/DDBJ whole genome shotgun (WGS) entry which is preliminary data.</text>
</comment>
<evidence type="ECO:0000313" key="2">
    <source>
        <dbReference type="EMBL" id="GLZ81234.1"/>
    </source>
</evidence>
<evidence type="ECO:0000259" key="1">
    <source>
        <dbReference type="Pfam" id="PF13460"/>
    </source>
</evidence>
<dbReference type="RefSeq" id="WP_285666671.1">
    <property type="nucleotide sequence ID" value="NZ_BSTX01000005.1"/>
</dbReference>
<proteinExistence type="predicted"/>
<dbReference type="Pfam" id="PF13460">
    <property type="entry name" value="NAD_binding_10"/>
    <property type="match status" value="1"/>
</dbReference>
<dbReference type="InterPro" id="IPR016040">
    <property type="entry name" value="NAD(P)-bd_dom"/>
</dbReference>
<dbReference type="SUPFAM" id="SSF51735">
    <property type="entry name" value="NAD(P)-binding Rossmann-fold domains"/>
    <property type="match status" value="1"/>
</dbReference>
<dbReference type="AlphaFoldDB" id="A0A9W6SSM8"/>
<sequence>MSKVAVIGATGRVGRHVTDVLTERGHEVVAVSRANGVDIVTGAGLAAALVDVEVAIDVSSTPSFDKDDATAFFLASAANLHEAGRKAGVDRIVSVSIIGIDDTVTGYNAAKLAHEDALLDGPLPVRIVRAAQFHELVGQMVTWGTQGGTAYVPRMRTQIVAARTVAETLVDVAFDFDSAPAGMPFLEIAGPRAEDIIELAALYAGDTLSITPVTAPEEDRAIYEDGGLLPGPGARLAGPTYAEWLASEA</sequence>
<protein>
    <submittedName>
        <fullName evidence="2">LysR family transcriptional regulator</fullName>
    </submittedName>
</protein>
<dbReference type="EMBL" id="BSTX01000005">
    <property type="protein sequence ID" value="GLZ81234.1"/>
    <property type="molecule type" value="Genomic_DNA"/>
</dbReference>